<dbReference type="PANTHER" id="PTHR16557:SF2">
    <property type="entry name" value="NUCLEIC ACID DIOXYGENASE ALKBH1"/>
    <property type="match status" value="1"/>
</dbReference>
<keyword evidence="4 5" id="KW-0408">Iron</keyword>
<comment type="caution">
    <text evidence="8">The sequence shown here is derived from an EMBL/GenBank/DDBJ whole genome shotgun (WGS) entry which is preliminary data.</text>
</comment>
<name>A0A7X1U3T1_9PSED</name>
<evidence type="ECO:0000256" key="5">
    <source>
        <dbReference type="PIRSR" id="PIRSR604574-2"/>
    </source>
</evidence>
<dbReference type="AlphaFoldDB" id="A0A7X1U3T1"/>
<keyword evidence="2" id="KW-0223">Dioxygenase</keyword>
<dbReference type="GO" id="GO:0035516">
    <property type="term" value="F:broad specificity oxidative DNA demethylase activity"/>
    <property type="evidence" value="ECO:0007669"/>
    <property type="project" value="UniProtKB-EC"/>
</dbReference>
<dbReference type="PANTHER" id="PTHR16557">
    <property type="entry name" value="ALKYLATED DNA REPAIR PROTEIN ALKB-RELATED"/>
    <property type="match status" value="1"/>
</dbReference>
<sequence>MRSSDTAPGNLGLFSEEELQQPPRMEHLGPQSLALRGFALPWIERLLPALKQVLAQAPFRQMLTPGGFTMSVGLSSCGQLGWTTDLTGYRYSATDPQSGYPWPRMPEAFRQLAVAAAHAAGFADFTPDSCLINCYRPGAKMSLHQDKNEHDYSAPIVSLSLGLPAVFLFGGLQRSDRSLRVPLLHGDVVVWGGVDRLRYHGVLPVKDGSHPLLGQQRINLTFRQAGPTPELDRKRRSAEQGVQG</sequence>
<keyword evidence="8" id="KW-0489">Methyltransferase</keyword>
<dbReference type="InterPro" id="IPR037151">
    <property type="entry name" value="AlkB-like_sf"/>
</dbReference>
<dbReference type="InterPro" id="IPR004574">
    <property type="entry name" value="Alkb"/>
</dbReference>
<feature type="binding site" evidence="5">
    <location>
        <position position="146"/>
    </location>
    <ligand>
        <name>Fe cation</name>
        <dbReference type="ChEBI" id="CHEBI:24875"/>
        <note>catalytic</note>
    </ligand>
</feature>
<dbReference type="Proteomes" id="UP000486534">
    <property type="component" value="Unassembled WGS sequence"/>
</dbReference>
<dbReference type="GO" id="GO:0035515">
    <property type="term" value="F:oxidative RNA demethylase activity"/>
    <property type="evidence" value="ECO:0007669"/>
    <property type="project" value="TreeGrafter"/>
</dbReference>
<organism evidence="8 9">
    <name type="scientific">Pseudomonas piscis</name>
    <dbReference type="NCBI Taxonomy" id="2614538"/>
    <lineage>
        <taxon>Bacteria</taxon>
        <taxon>Pseudomonadati</taxon>
        <taxon>Pseudomonadota</taxon>
        <taxon>Gammaproteobacteria</taxon>
        <taxon>Pseudomonadales</taxon>
        <taxon>Pseudomonadaceae</taxon>
        <taxon>Pseudomonas</taxon>
    </lineage>
</organism>
<dbReference type="GO" id="GO:0008198">
    <property type="term" value="F:ferrous iron binding"/>
    <property type="evidence" value="ECO:0007669"/>
    <property type="project" value="TreeGrafter"/>
</dbReference>
<feature type="domain" description="Fe2OG dioxygenase" evidence="7">
    <location>
        <begin position="126"/>
        <end position="226"/>
    </location>
</feature>
<keyword evidence="3 8" id="KW-0560">Oxidoreductase</keyword>
<evidence type="ECO:0000259" key="7">
    <source>
        <dbReference type="PROSITE" id="PS51471"/>
    </source>
</evidence>
<evidence type="ECO:0000313" key="9">
    <source>
        <dbReference type="Proteomes" id="UP000486534"/>
    </source>
</evidence>
<dbReference type="SUPFAM" id="SSF51197">
    <property type="entry name" value="Clavaminate synthase-like"/>
    <property type="match status" value="1"/>
</dbReference>
<evidence type="ECO:0000256" key="2">
    <source>
        <dbReference type="ARBA" id="ARBA00022964"/>
    </source>
</evidence>
<dbReference type="Pfam" id="PF13532">
    <property type="entry name" value="2OG-FeII_Oxy_2"/>
    <property type="match status" value="1"/>
</dbReference>
<keyword evidence="8" id="KW-0808">Transferase</keyword>
<dbReference type="InterPro" id="IPR005123">
    <property type="entry name" value="Oxoglu/Fe-dep_dioxygenase_dom"/>
</dbReference>
<dbReference type="EMBL" id="WHUV01000002">
    <property type="protein sequence ID" value="MQA53762.1"/>
    <property type="molecule type" value="Genomic_DNA"/>
</dbReference>
<evidence type="ECO:0000256" key="6">
    <source>
        <dbReference type="SAM" id="MobiDB-lite"/>
    </source>
</evidence>
<evidence type="ECO:0000256" key="4">
    <source>
        <dbReference type="ARBA" id="ARBA00023004"/>
    </source>
</evidence>
<dbReference type="PROSITE" id="PS51471">
    <property type="entry name" value="FE2OG_OXY"/>
    <property type="match status" value="1"/>
</dbReference>
<dbReference type="RefSeq" id="WP_152897496.1">
    <property type="nucleotide sequence ID" value="NZ_WHUV01000002.1"/>
</dbReference>
<reference evidence="8 9" key="1">
    <citation type="submission" date="2019-10" db="EMBL/GenBank/DDBJ databases">
        <title>Pseudomonas dajingensis sp. nov., isolated from the profound head ulcers of farmed Murray cod (Maccullochella peelii peelii).</title>
        <authorList>
            <person name="Liu Y."/>
        </authorList>
    </citation>
    <scope>NUCLEOTIDE SEQUENCE [LARGE SCALE GENOMIC DNA]</scope>
    <source>
        <strain evidence="8 9">MC042</strain>
    </source>
</reference>
<dbReference type="InterPro" id="IPR027450">
    <property type="entry name" value="AlkB-like"/>
</dbReference>
<evidence type="ECO:0000256" key="1">
    <source>
        <dbReference type="ARBA" id="ARBA00022723"/>
    </source>
</evidence>
<dbReference type="GO" id="GO:0005737">
    <property type="term" value="C:cytoplasm"/>
    <property type="evidence" value="ECO:0007669"/>
    <property type="project" value="TreeGrafter"/>
</dbReference>
<evidence type="ECO:0000313" key="8">
    <source>
        <dbReference type="EMBL" id="MQA53762.1"/>
    </source>
</evidence>
<dbReference type="Gene3D" id="2.60.120.590">
    <property type="entry name" value="Alpha-ketoglutarate-dependent dioxygenase AlkB-like"/>
    <property type="match status" value="1"/>
</dbReference>
<feature type="binding site" evidence="5">
    <location>
        <position position="144"/>
    </location>
    <ligand>
        <name>Fe cation</name>
        <dbReference type="ChEBI" id="CHEBI:24875"/>
        <note>catalytic</note>
    </ligand>
</feature>
<dbReference type="GO" id="GO:0008168">
    <property type="term" value="F:methyltransferase activity"/>
    <property type="evidence" value="ECO:0007669"/>
    <property type="project" value="UniProtKB-KW"/>
</dbReference>
<comment type="cofactor">
    <cofactor evidence="5">
        <name>Fe(2+)</name>
        <dbReference type="ChEBI" id="CHEBI:29033"/>
    </cofactor>
    <text evidence="5">Binds 1 Fe(2+) ion per subunit.</text>
</comment>
<protein>
    <submittedName>
        <fullName evidence="8">DNA oxidative demethylase AlkB</fullName>
        <ecNumber evidence="8">1.14.11.33</ecNumber>
    </submittedName>
</protein>
<accession>A0A7X1U3T1</accession>
<keyword evidence="1 5" id="KW-0479">Metal-binding</keyword>
<gene>
    <name evidence="8" type="primary">alkB</name>
    <name evidence="8" type="ORF">GDH07_10615</name>
</gene>
<feature type="region of interest" description="Disordered" evidence="6">
    <location>
        <begin position="1"/>
        <end position="20"/>
    </location>
</feature>
<dbReference type="EC" id="1.14.11.33" evidence="8"/>
<dbReference type="GO" id="GO:0035513">
    <property type="term" value="P:oxidative RNA demethylation"/>
    <property type="evidence" value="ECO:0007669"/>
    <property type="project" value="TreeGrafter"/>
</dbReference>
<evidence type="ECO:0000256" key="3">
    <source>
        <dbReference type="ARBA" id="ARBA00023002"/>
    </source>
</evidence>
<feature type="binding site" evidence="5">
    <location>
        <position position="200"/>
    </location>
    <ligand>
        <name>Fe cation</name>
        <dbReference type="ChEBI" id="CHEBI:24875"/>
        <note>catalytic</note>
    </ligand>
</feature>
<dbReference type="GO" id="GO:0032259">
    <property type="term" value="P:methylation"/>
    <property type="evidence" value="ECO:0007669"/>
    <property type="project" value="UniProtKB-KW"/>
</dbReference>
<dbReference type="NCBIfam" id="NF011930">
    <property type="entry name" value="PRK15401.1"/>
    <property type="match status" value="1"/>
</dbReference>
<proteinExistence type="predicted"/>